<feature type="chain" id="PRO_5035234786" evidence="2">
    <location>
        <begin position="29"/>
        <end position="354"/>
    </location>
</feature>
<feature type="signal peptide" evidence="2">
    <location>
        <begin position="1"/>
        <end position="28"/>
    </location>
</feature>
<evidence type="ECO:0000313" key="4">
    <source>
        <dbReference type="Proteomes" id="UP000655044"/>
    </source>
</evidence>
<evidence type="ECO:0000313" key="3">
    <source>
        <dbReference type="EMBL" id="GIH85767.1"/>
    </source>
</evidence>
<proteinExistence type="predicted"/>
<keyword evidence="4" id="KW-1185">Reference proteome</keyword>
<dbReference type="Pfam" id="PF07676">
    <property type="entry name" value="PD40"/>
    <property type="match status" value="1"/>
</dbReference>
<sequence>MLGRSVSSLVSALALALALAAAATAASAAASPPQPTEGPLPGVTEGRRNSELKKGHATIVADLDNRPIQLTSYGTVGDPAQGDPFVLWAWQPDRRRFVKTDYEEIAVSPDGRWTVAHLESPGEPGEDLLRIIDRTTGKSRDVAIRLTEHTPAHTENGGIQYPQMRWPRWSPDGRKLLFTVSLARQGDRSAGVLILDLPRFTPRFIKIHKALVTVGGFEWNHDGTRFLVRHGRLGSTTVRLYDLRGKATKEYQVRGRPGGDGRGVFSPSGKRFVTACLPLEKAACVWDATTGKAVTRLPIAPSGRPTTLGWYDEKHLLISTAAGVGIVDLRGRVTETLLKIGRRTQVYLHFGALK</sequence>
<gene>
    <name evidence="3" type="ORF">Pro02_41750</name>
</gene>
<dbReference type="Gene3D" id="2.120.10.30">
    <property type="entry name" value="TolB, C-terminal domain"/>
    <property type="match status" value="1"/>
</dbReference>
<dbReference type="AlphaFoldDB" id="A0A8J3S4L1"/>
<reference evidence="3" key="1">
    <citation type="submission" date="2021-01" db="EMBL/GenBank/DDBJ databases">
        <title>Whole genome shotgun sequence of Planobispora rosea NBRC 15558.</title>
        <authorList>
            <person name="Komaki H."/>
            <person name="Tamura T."/>
        </authorList>
    </citation>
    <scope>NUCLEOTIDE SEQUENCE</scope>
    <source>
        <strain evidence="3">NBRC 15558</strain>
    </source>
</reference>
<dbReference type="InterPro" id="IPR011042">
    <property type="entry name" value="6-blade_b-propeller_TolB-like"/>
</dbReference>
<dbReference type="EMBL" id="BOOI01000038">
    <property type="protein sequence ID" value="GIH85767.1"/>
    <property type="molecule type" value="Genomic_DNA"/>
</dbReference>
<dbReference type="RefSeq" id="WP_189242738.1">
    <property type="nucleotide sequence ID" value="NZ_BMQP01000020.1"/>
</dbReference>
<dbReference type="InterPro" id="IPR011659">
    <property type="entry name" value="WD40"/>
</dbReference>
<accession>A0A8J3S4L1</accession>
<organism evidence="3 4">
    <name type="scientific">Planobispora rosea</name>
    <dbReference type="NCBI Taxonomy" id="35762"/>
    <lineage>
        <taxon>Bacteria</taxon>
        <taxon>Bacillati</taxon>
        <taxon>Actinomycetota</taxon>
        <taxon>Actinomycetes</taxon>
        <taxon>Streptosporangiales</taxon>
        <taxon>Streptosporangiaceae</taxon>
        <taxon>Planobispora</taxon>
    </lineage>
</organism>
<evidence type="ECO:0000256" key="2">
    <source>
        <dbReference type="SAM" id="SignalP"/>
    </source>
</evidence>
<name>A0A8J3S4L1_PLARO</name>
<feature type="region of interest" description="Disordered" evidence="1">
    <location>
        <begin position="27"/>
        <end position="50"/>
    </location>
</feature>
<protein>
    <submittedName>
        <fullName evidence="3">Uncharacterized protein</fullName>
    </submittedName>
</protein>
<dbReference type="Proteomes" id="UP000655044">
    <property type="component" value="Unassembled WGS sequence"/>
</dbReference>
<evidence type="ECO:0000256" key="1">
    <source>
        <dbReference type="SAM" id="MobiDB-lite"/>
    </source>
</evidence>
<comment type="caution">
    <text evidence="3">The sequence shown here is derived from an EMBL/GenBank/DDBJ whole genome shotgun (WGS) entry which is preliminary data.</text>
</comment>
<keyword evidence="2" id="KW-0732">Signal</keyword>
<dbReference type="SUPFAM" id="SSF75011">
    <property type="entry name" value="3-carboxy-cis,cis-mucoante lactonizing enzyme"/>
    <property type="match status" value="1"/>
</dbReference>